<dbReference type="GeneID" id="81364641"/>
<dbReference type="AlphaFoldDB" id="A0A9W9WBQ4"/>
<dbReference type="InterPro" id="IPR011051">
    <property type="entry name" value="RmlC_Cupin_sf"/>
</dbReference>
<dbReference type="Proteomes" id="UP001147747">
    <property type="component" value="Unassembled WGS sequence"/>
</dbReference>
<comment type="caution">
    <text evidence="2">The sequence shown here is derived from an EMBL/GenBank/DDBJ whole genome shotgun (WGS) entry which is preliminary data.</text>
</comment>
<dbReference type="InterPro" id="IPR014710">
    <property type="entry name" value="RmlC-like_jellyroll"/>
</dbReference>
<dbReference type="InterPro" id="IPR047121">
    <property type="entry name" value="YjiB-like"/>
</dbReference>
<name>A0A9W9WBQ4_9EURO</name>
<protein>
    <recommendedName>
        <fullName evidence="1">Cupin type-1 domain-containing protein</fullName>
    </recommendedName>
</protein>
<dbReference type="PANTHER" id="PTHR36448">
    <property type="entry name" value="BLR7373 PROTEIN"/>
    <property type="match status" value="1"/>
</dbReference>
<dbReference type="InterPro" id="IPR006045">
    <property type="entry name" value="Cupin_1"/>
</dbReference>
<gene>
    <name evidence="2" type="ORF">N7509_001024</name>
</gene>
<dbReference type="Pfam" id="PF00190">
    <property type="entry name" value="Cupin_1"/>
    <property type="match status" value="1"/>
</dbReference>
<dbReference type="CDD" id="cd02219">
    <property type="entry name" value="cupin_YjlB-like"/>
    <property type="match status" value="1"/>
</dbReference>
<feature type="domain" description="Cupin type-1" evidence="1">
    <location>
        <begin position="65"/>
        <end position="139"/>
    </location>
</feature>
<dbReference type="Gene3D" id="2.60.120.10">
    <property type="entry name" value="Jelly Rolls"/>
    <property type="match status" value="1"/>
</dbReference>
<dbReference type="SUPFAM" id="SSF51182">
    <property type="entry name" value="RmlC-like cupins"/>
    <property type="match status" value="1"/>
</dbReference>
<evidence type="ECO:0000313" key="2">
    <source>
        <dbReference type="EMBL" id="KAJ5414397.1"/>
    </source>
</evidence>
<accession>A0A9W9WBQ4</accession>
<dbReference type="EMBL" id="JAPZBU010000003">
    <property type="protein sequence ID" value="KAJ5414397.1"/>
    <property type="molecule type" value="Genomic_DNA"/>
</dbReference>
<dbReference type="RefSeq" id="XP_056494243.1">
    <property type="nucleotide sequence ID" value="XM_056625661.1"/>
</dbReference>
<sequence length="216" mass="23828">MTQQIITYDIKPTKLVPNSPKPLLLYKGYFLRDGKVDSTLAFNTFKENGWDTQWVATYGHYQRSHYHVDTHEVMIVLSGPGKIRWGTADFGDDAHNHTYGTASEDGALYSDANVGDVFLVPAGVAHKSYNPTATNSDAIGLAGGQTMLSEDTRKSIGELEVSGFTMMGAYPRHLVCGWSEGGDHVGQFESVWNVPIPELDPCLGRDGGINDYWKCY</sequence>
<organism evidence="2 3">
    <name type="scientific">Penicillium cosmopolitanum</name>
    <dbReference type="NCBI Taxonomy" id="1131564"/>
    <lineage>
        <taxon>Eukaryota</taxon>
        <taxon>Fungi</taxon>
        <taxon>Dikarya</taxon>
        <taxon>Ascomycota</taxon>
        <taxon>Pezizomycotina</taxon>
        <taxon>Eurotiomycetes</taxon>
        <taxon>Eurotiomycetidae</taxon>
        <taxon>Eurotiales</taxon>
        <taxon>Aspergillaceae</taxon>
        <taxon>Penicillium</taxon>
    </lineage>
</organism>
<evidence type="ECO:0000313" key="3">
    <source>
        <dbReference type="Proteomes" id="UP001147747"/>
    </source>
</evidence>
<reference evidence="2" key="2">
    <citation type="journal article" date="2023" name="IMA Fungus">
        <title>Comparative genomic study of the Penicillium genus elucidates a diverse pangenome and 15 lateral gene transfer events.</title>
        <authorList>
            <person name="Petersen C."/>
            <person name="Sorensen T."/>
            <person name="Nielsen M.R."/>
            <person name="Sondergaard T.E."/>
            <person name="Sorensen J.L."/>
            <person name="Fitzpatrick D.A."/>
            <person name="Frisvad J.C."/>
            <person name="Nielsen K.L."/>
        </authorList>
    </citation>
    <scope>NUCLEOTIDE SEQUENCE</scope>
    <source>
        <strain evidence="2">IBT 29677</strain>
    </source>
</reference>
<proteinExistence type="predicted"/>
<reference evidence="2" key="1">
    <citation type="submission" date="2022-12" db="EMBL/GenBank/DDBJ databases">
        <authorList>
            <person name="Petersen C."/>
        </authorList>
    </citation>
    <scope>NUCLEOTIDE SEQUENCE</scope>
    <source>
        <strain evidence="2">IBT 29677</strain>
    </source>
</reference>
<keyword evidence="3" id="KW-1185">Reference proteome</keyword>
<dbReference type="OrthoDB" id="2446447at2759"/>
<evidence type="ECO:0000259" key="1">
    <source>
        <dbReference type="Pfam" id="PF00190"/>
    </source>
</evidence>
<dbReference type="PANTHER" id="PTHR36448:SF3">
    <property type="entry name" value="CUPIN TYPE-2 DOMAIN-CONTAINING PROTEIN"/>
    <property type="match status" value="1"/>
</dbReference>